<proteinExistence type="predicted"/>
<evidence type="ECO:0000313" key="1">
    <source>
        <dbReference type="EMBL" id="TQJ13873.1"/>
    </source>
</evidence>
<name>A0A542EEV4_9MICO</name>
<reference evidence="1 2" key="1">
    <citation type="submission" date="2019-06" db="EMBL/GenBank/DDBJ databases">
        <title>Sequencing the genomes of 1000 actinobacteria strains.</title>
        <authorList>
            <person name="Klenk H.-P."/>
        </authorList>
    </citation>
    <scope>NUCLEOTIDE SEQUENCE [LARGE SCALE GENOMIC DNA]</scope>
    <source>
        <strain evidence="1 2">DSM 19828</strain>
    </source>
</reference>
<gene>
    <name evidence="1" type="ORF">FB459_1309</name>
</gene>
<dbReference type="Proteomes" id="UP000320806">
    <property type="component" value="Unassembled WGS sequence"/>
</dbReference>
<evidence type="ECO:0000313" key="2">
    <source>
        <dbReference type="Proteomes" id="UP000320806"/>
    </source>
</evidence>
<organism evidence="1 2">
    <name type="scientific">Yimella lutea</name>
    <dbReference type="NCBI Taxonomy" id="587872"/>
    <lineage>
        <taxon>Bacteria</taxon>
        <taxon>Bacillati</taxon>
        <taxon>Actinomycetota</taxon>
        <taxon>Actinomycetes</taxon>
        <taxon>Micrococcales</taxon>
        <taxon>Dermacoccaceae</taxon>
        <taxon>Yimella</taxon>
    </lineage>
</organism>
<dbReference type="AlphaFoldDB" id="A0A542EEV4"/>
<keyword evidence="2" id="KW-1185">Reference proteome</keyword>
<comment type="caution">
    <text evidence="1">The sequence shown here is derived from an EMBL/GenBank/DDBJ whole genome shotgun (WGS) entry which is preliminary data.</text>
</comment>
<accession>A0A542EEV4</accession>
<dbReference type="EMBL" id="VFMO01000001">
    <property type="protein sequence ID" value="TQJ13873.1"/>
    <property type="molecule type" value="Genomic_DNA"/>
</dbReference>
<protein>
    <submittedName>
        <fullName evidence="1">Uncharacterized protein</fullName>
    </submittedName>
</protein>
<sequence length="32" mass="3275">MNAFLELLAAMLSGGQTTSPTSIVGWRPPGGN</sequence>